<keyword evidence="2" id="KW-0614">Plasmid</keyword>
<feature type="region of interest" description="Disordered" evidence="1">
    <location>
        <begin position="1"/>
        <end position="22"/>
    </location>
</feature>
<evidence type="ECO:0000313" key="2">
    <source>
        <dbReference type="EMBL" id="AHF46224.1"/>
    </source>
</evidence>
<dbReference type="EMBL" id="KF501372">
    <property type="protein sequence ID" value="AHF46224.1"/>
    <property type="molecule type" value="Genomic_DNA"/>
</dbReference>
<sequence length="158" mass="16798">MLDMTVKTRSSRPAPTKASEPVVTDVATRHPQSGLLISYRVTVDTVERAELIGEAGVSVGLAARLTIQTGPRQRPVTIMASRLVGEGGWCVDAMTERGGPVHLSRGFGNRRGGARRLLPDIADVLTLCAYDVRGLVEDAEPGRPLKLSKAKTKAAAKA</sequence>
<proteinExistence type="predicted"/>
<organism evidence="2">
    <name type="scientific">Streptomyces sp. 14R-10</name>
    <dbReference type="NCBI Taxonomy" id="1442159"/>
    <lineage>
        <taxon>Bacteria</taxon>
        <taxon>Bacillati</taxon>
        <taxon>Actinomycetota</taxon>
        <taxon>Actinomycetes</taxon>
        <taxon>Kitasatosporales</taxon>
        <taxon>Streptomycetaceae</taxon>
        <taxon>Streptomyces</taxon>
    </lineage>
</organism>
<dbReference type="AlphaFoldDB" id="W0FYI7"/>
<geneLocation type="plasmid" evidence="2">
    <name>pZL1</name>
</geneLocation>
<protein>
    <submittedName>
        <fullName evidence="2">Uncharacterized protein</fullName>
    </submittedName>
</protein>
<gene>
    <name evidence="2" type="ORF">pZL1.59c</name>
</gene>
<accession>W0FYI7</accession>
<evidence type="ECO:0000256" key="1">
    <source>
        <dbReference type="SAM" id="MobiDB-lite"/>
    </source>
</evidence>
<reference evidence="2" key="1">
    <citation type="submission" date="2013-08" db="EMBL/GenBank/DDBJ databases">
        <title>Two distinct conjugal transfer systems on Streptomyces plasmid pZL1.</title>
        <authorList>
            <person name="Zhao L."/>
            <person name="Zhong L."/>
            <person name="Qin Z."/>
        </authorList>
    </citation>
    <scope>NUCLEOTIDE SEQUENCE</scope>
    <source>
        <strain evidence="2">14R-10</strain>
        <plasmid evidence="2">pZL1</plasmid>
    </source>
</reference>
<name>W0FYI7_9ACTN</name>